<dbReference type="PANTHER" id="PTHR11380:SF5">
    <property type="entry name" value="TRANSCRIPTION INITIATION FACTOR TFIID SUBUNIT 13"/>
    <property type="match status" value="1"/>
</dbReference>
<evidence type="ECO:0000256" key="7">
    <source>
        <dbReference type="SAM" id="MobiDB-lite"/>
    </source>
</evidence>
<feature type="region of interest" description="Disordered" evidence="7">
    <location>
        <begin position="1"/>
        <end position="28"/>
    </location>
</feature>
<comment type="similarity">
    <text evidence="5">Belongs to the TAF13 family.</text>
</comment>
<evidence type="ECO:0000256" key="5">
    <source>
        <dbReference type="ARBA" id="ARBA00038392"/>
    </source>
</evidence>
<keyword evidence="4" id="KW-0539">Nucleus</keyword>
<feature type="compositionally biased region" description="Low complexity" evidence="7">
    <location>
        <begin position="1"/>
        <end position="20"/>
    </location>
</feature>
<dbReference type="Gene3D" id="1.10.20.10">
    <property type="entry name" value="Histone, subunit A"/>
    <property type="match status" value="1"/>
</dbReference>
<gene>
    <name evidence="8" type="primary">taf13_1</name>
    <name evidence="8" type="ORF">g.23523</name>
</gene>
<keyword evidence="3" id="KW-0804">Transcription</keyword>
<name>A0A1D1XUP5_9ARAE</name>
<dbReference type="FunFam" id="1.10.20.10:FF:000042">
    <property type="entry name" value="Transcription initiation factor TFIID subunit 13"/>
    <property type="match status" value="1"/>
</dbReference>
<evidence type="ECO:0000256" key="4">
    <source>
        <dbReference type="ARBA" id="ARBA00023242"/>
    </source>
</evidence>
<dbReference type="CDD" id="cd07978">
    <property type="entry name" value="HFD_TAF13"/>
    <property type="match status" value="1"/>
</dbReference>
<dbReference type="GO" id="GO:0006366">
    <property type="term" value="P:transcription by RNA polymerase II"/>
    <property type="evidence" value="ECO:0007669"/>
    <property type="project" value="InterPro"/>
</dbReference>
<evidence type="ECO:0000256" key="6">
    <source>
        <dbReference type="ARBA" id="ARBA00040136"/>
    </source>
</evidence>
<sequence length="129" mass="14677">MQNPSSGPASKPKGGSSQPSEASLKRKRGFFQKDLQHMMYGFGDDPNPLPETVALVEDIVVEYVTDLTHKAQDFASKRGKLLTEDFLFLIRKDMPKLHRCTELLSMNEELKQARKAFEVEEEKYLQTEG</sequence>
<evidence type="ECO:0000313" key="8">
    <source>
        <dbReference type="EMBL" id="JAT46110.1"/>
    </source>
</evidence>
<dbReference type="PANTHER" id="PTHR11380">
    <property type="entry name" value="TRANSCRIPTION INITIATION FACTOR TFIID/SUPT3-RELATED"/>
    <property type="match status" value="1"/>
</dbReference>
<proteinExistence type="inferred from homology"/>
<keyword evidence="2" id="KW-0805">Transcription regulation</keyword>
<dbReference type="Pfam" id="PF02269">
    <property type="entry name" value="TFIID-18kDa"/>
    <property type="match status" value="1"/>
</dbReference>
<dbReference type="InterPro" id="IPR003195">
    <property type="entry name" value="TFIID_TAF13"/>
</dbReference>
<comment type="subcellular location">
    <subcellularLocation>
        <location evidence="1">Nucleus</location>
    </subcellularLocation>
</comment>
<evidence type="ECO:0000256" key="2">
    <source>
        <dbReference type="ARBA" id="ARBA00023015"/>
    </source>
</evidence>
<protein>
    <recommendedName>
        <fullName evidence="6">Transcription initiation factor TFIID subunit 13</fullName>
    </recommendedName>
</protein>
<keyword evidence="8" id="KW-0396">Initiation factor</keyword>
<accession>A0A1D1XUP5</accession>
<dbReference type="GO" id="GO:0046982">
    <property type="term" value="F:protein heterodimerization activity"/>
    <property type="evidence" value="ECO:0007669"/>
    <property type="project" value="InterPro"/>
</dbReference>
<organism evidence="8">
    <name type="scientific">Anthurium amnicola</name>
    <dbReference type="NCBI Taxonomy" id="1678845"/>
    <lineage>
        <taxon>Eukaryota</taxon>
        <taxon>Viridiplantae</taxon>
        <taxon>Streptophyta</taxon>
        <taxon>Embryophyta</taxon>
        <taxon>Tracheophyta</taxon>
        <taxon>Spermatophyta</taxon>
        <taxon>Magnoliopsida</taxon>
        <taxon>Liliopsida</taxon>
        <taxon>Araceae</taxon>
        <taxon>Pothoideae</taxon>
        <taxon>Potheae</taxon>
        <taxon>Anthurium</taxon>
    </lineage>
</organism>
<dbReference type="AlphaFoldDB" id="A0A1D1XUP5"/>
<reference evidence="8" key="1">
    <citation type="submission" date="2015-07" db="EMBL/GenBank/DDBJ databases">
        <title>Transcriptome Assembly of Anthurium amnicola.</title>
        <authorList>
            <person name="Suzuki J."/>
        </authorList>
    </citation>
    <scope>NUCLEOTIDE SEQUENCE</scope>
</reference>
<keyword evidence="8" id="KW-0648">Protein biosynthesis</keyword>
<evidence type="ECO:0000256" key="3">
    <source>
        <dbReference type="ARBA" id="ARBA00023163"/>
    </source>
</evidence>
<dbReference type="GO" id="GO:0003743">
    <property type="term" value="F:translation initiation factor activity"/>
    <property type="evidence" value="ECO:0007669"/>
    <property type="project" value="UniProtKB-KW"/>
</dbReference>
<dbReference type="SUPFAM" id="SSF47113">
    <property type="entry name" value="Histone-fold"/>
    <property type="match status" value="1"/>
</dbReference>
<dbReference type="InterPro" id="IPR009072">
    <property type="entry name" value="Histone-fold"/>
</dbReference>
<dbReference type="GO" id="GO:0005634">
    <property type="term" value="C:nucleus"/>
    <property type="evidence" value="ECO:0007669"/>
    <property type="project" value="UniProtKB-SubCell"/>
</dbReference>
<dbReference type="EMBL" id="GDJX01021826">
    <property type="protein sequence ID" value="JAT46110.1"/>
    <property type="molecule type" value="Transcribed_RNA"/>
</dbReference>
<evidence type="ECO:0000256" key="1">
    <source>
        <dbReference type="ARBA" id="ARBA00004123"/>
    </source>
</evidence>